<sequence length="196" mass="20985">MKIDNSGYLFKAILLTVCGVLLTFFPGVLAWVFYIIGGIVIIGSLLTGFSGGDGGSLFSVGMVGAGIGLFIMYLPKLISTHIAGIAGLILVIVGIVQIVRSRKKDFTNGMKTVQLVFGILLLVAGIFFMFNPFHASKIIRILTGVVLLLFAAFNYYVVYVINQRNAGNISSSSGSSPDIIDTSGVEKPDEINNRIE</sequence>
<dbReference type="Pfam" id="PF03729">
    <property type="entry name" value="DUF308"/>
    <property type="match status" value="1"/>
</dbReference>
<evidence type="ECO:0000313" key="3">
    <source>
        <dbReference type="EMBL" id="PWJ15343.1"/>
    </source>
</evidence>
<dbReference type="InterPro" id="IPR005325">
    <property type="entry name" value="DUF308_memb"/>
</dbReference>
<organism evidence="3 4">
    <name type="scientific">Ruminococcus flavefaciens</name>
    <dbReference type="NCBI Taxonomy" id="1265"/>
    <lineage>
        <taxon>Bacteria</taxon>
        <taxon>Bacillati</taxon>
        <taxon>Bacillota</taxon>
        <taxon>Clostridia</taxon>
        <taxon>Eubacteriales</taxon>
        <taxon>Oscillospiraceae</taxon>
        <taxon>Ruminococcus</taxon>
    </lineage>
</organism>
<dbReference type="EMBL" id="QGDI01000001">
    <property type="protein sequence ID" value="PWJ15343.1"/>
    <property type="molecule type" value="Genomic_DNA"/>
</dbReference>
<gene>
    <name evidence="3" type="ORF">IE37_00238</name>
</gene>
<accession>A0A315Y5U6</accession>
<comment type="caution">
    <text evidence="3">The sequence shown here is derived from an EMBL/GenBank/DDBJ whole genome shotgun (WGS) entry which is preliminary data.</text>
</comment>
<feature type="transmembrane region" description="Helical" evidence="2">
    <location>
        <begin position="112"/>
        <end position="132"/>
    </location>
</feature>
<feature type="compositionally biased region" description="Low complexity" evidence="1">
    <location>
        <begin position="169"/>
        <end position="183"/>
    </location>
</feature>
<feature type="transmembrane region" description="Helical" evidence="2">
    <location>
        <begin position="31"/>
        <end position="49"/>
    </location>
</feature>
<proteinExistence type="predicted"/>
<dbReference type="OrthoDB" id="1822078at2"/>
<dbReference type="Proteomes" id="UP000245720">
    <property type="component" value="Unassembled WGS sequence"/>
</dbReference>
<name>A0A315Y5U6_RUMFL</name>
<evidence type="ECO:0000256" key="1">
    <source>
        <dbReference type="SAM" id="MobiDB-lite"/>
    </source>
</evidence>
<reference evidence="3 4" key="1">
    <citation type="submission" date="2018-05" db="EMBL/GenBank/DDBJ databases">
        <title>The Hungate 1000. A catalogue of reference genomes from the rumen microbiome.</title>
        <authorList>
            <person name="Kelly W."/>
        </authorList>
    </citation>
    <scope>NUCLEOTIDE SEQUENCE [LARGE SCALE GENOMIC DNA]</scope>
    <source>
        <strain evidence="3 4">SAb67</strain>
    </source>
</reference>
<feature type="compositionally biased region" description="Basic and acidic residues" evidence="1">
    <location>
        <begin position="184"/>
        <end position="196"/>
    </location>
</feature>
<protein>
    <submittedName>
        <fullName evidence="3">Uncharacterized membrane protein HdeD (DUF308 family)</fullName>
    </submittedName>
</protein>
<evidence type="ECO:0000313" key="4">
    <source>
        <dbReference type="Proteomes" id="UP000245720"/>
    </source>
</evidence>
<feature type="transmembrane region" description="Helical" evidence="2">
    <location>
        <begin position="7"/>
        <end position="25"/>
    </location>
</feature>
<dbReference type="RefSeq" id="WP_109725146.1">
    <property type="nucleotide sequence ID" value="NZ_CACVSX010000016.1"/>
</dbReference>
<keyword evidence="2" id="KW-1133">Transmembrane helix</keyword>
<keyword evidence="2" id="KW-0472">Membrane</keyword>
<dbReference type="AlphaFoldDB" id="A0A315Y5U6"/>
<keyword evidence="2" id="KW-0812">Transmembrane</keyword>
<feature type="transmembrane region" description="Helical" evidence="2">
    <location>
        <begin position="80"/>
        <end position="100"/>
    </location>
</feature>
<feature type="transmembrane region" description="Helical" evidence="2">
    <location>
        <begin position="56"/>
        <end position="74"/>
    </location>
</feature>
<feature type="transmembrane region" description="Helical" evidence="2">
    <location>
        <begin position="138"/>
        <end position="161"/>
    </location>
</feature>
<feature type="region of interest" description="Disordered" evidence="1">
    <location>
        <begin position="169"/>
        <end position="196"/>
    </location>
</feature>
<evidence type="ECO:0000256" key="2">
    <source>
        <dbReference type="SAM" id="Phobius"/>
    </source>
</evidence>